<evidence type="ECO:0000313" key="3">
    <source>
        <dbReference type="Proteomes" id="UP000838878"/>
    </source>
</evidence>
<feature type="region of interest" description="Disordered" evidence="1">
    <location>
        <begin position="40"/>
        <end position="83"/>
    </location>
</feature>
<sequence>MANTSTPVNTLSRDNLVVLIRNNVLNNSVEFSSDTDVMETVSPMRKPSNLRPITKKLFHSPMSPQSPERPQTKIERSRKRKRKAMLIPDSEENVQIAYIKERDAYSPDTYGGMRKRVMISLFHNKEYCMDIGD</sequence>
<feature type="non-terminal residue" evidence="2">
    <location>
        <position position="133"/>
    </location>
</feature>
<keyword evidence="3" id="KW-1185">Reference proteome</keyword>
<evidence type="ECO:0000256" key="1">
    <source>
        <dbReference type="SAM" id="MobiDB-lite"/>
    </source>
</evidence>
<dbReference type="Proteomes" id="UP000838878">
    <property type="component" value="Chromosome 2"/>
</dbReference>
<dbReference type="AlphaFoldDB" id="A0A8J9VGQ8"/>
<name>A0A8J9VGQ8_9NEOP</name>
<dbReference type="OrthoDB" id="7428280at2759"/>
<dbReference type="EMBL" id="OV170222">
    <property type="protein sequence ID" value="CAH0721343.1"/>
    <property type="molecule type" value="Genomic_DNA"/>
</dbReference>
<gene>
    <name evidence="2" type="ORF">BINO364_LOCUS7453</name>
</gene>
<proteinExistence type="predicted"/>
<protein>
    <submittedName>
        <fullName evidence="2">Uncharacterized protein</fullName>
    </submittedName>
</protein>
<evidence type="ECO:0000313" key="2">
    <source>
        <dbReference type="EMBL" id="CAH0721343.1"/>
    </source>
</evidence>
<accession>A0A8J9VGQ8</accession>
<reference evidence="2" key="1">
    <citation type="submission" date="2021-12" db="EMBL/GenBank/DDBJ databases">
        <authorList>
            <person name="Martin H S."/>
        </authorList>
    </citation>
    <scope>NUCLEOTIDE SEQUENCE</scope>
</reference>
<organism evidence="2 3">
    <name type="scientific">Brenthis ino</name>
    <name type="common">lesser marbled fritillary</name>
    <dbReference type="NCBI Taxonomy" id="405034"/>
    <lineage>
        <taxon>Eukaryota</taxon>
        <taxon>Metazoa</taxon>
        <taxon>Ecdysozoa</taxon>
        <taxon>Arthropoda</taxon>
        <taxon>Hexapoda</taxon>
        <taxon>Insecta</taxon>
        <taxon>Pterygota</taxon>
        <taxon>Neoptera</taxon>
        <taxon>Endopterygota</taxon>
        <taxon>Lepidoptera</taxon>
        <taxon>Glossata</taxon>
        <taxon>Ditrysia</taxon>
        <taxon>Papilionoidea</taxon>
        <taxon>Nymphalidae</taxon>
        <taxon>Heliconiinae</taxon>
        <taxon>Argynnini</taxon>
        <taxon>Brenthis</taxon>
    </lineage>
</organism>